<dbReference type="AlphaFoldDB" id="K3X3W9"/>
<evidence type="ECO:0000256" key="1">
    <source>
        <dbReference type="SAM" id="MobiDB-lite"/>
    </source>
</evidence>
<dbReference type="InParanoid" id="K3X3W9"/>
<feature type="compositionally biased region" description="Acidic residues" evidence="1">
    <location>
        <begin position="94"/>
        <end position="106"/>
    </location>
</feature>
<evidence type="ECO:0000313" key="3">
    <source>
        <dbReference type="Proteomes" id="UP000019132"/>
    </source>
</evidence>
<sequence>MTLTTQWRFDPLGREWVMGESAGSPEDIRVFALTPAQVLRKGELFRNQVEMLYVDAMMLDGAINPSAMTEELFTFTSEDHAQAIKEQEAQQQQDETENEEADDEEAEQAALVVHKSLFLCVYFQADAHPQKHLVGFARVARDTAQQKIVSSSMLVMAFLGDETQDAVLRALFEATHETGAGMAHALLAEQRAAAETESASALPTSVSFMCSTVGLVDSASTLLTASGFSGETSTNDNDEAGGLRTVTKEIIFQQA</sequence>
<keyword evidence="3" id="KW-1185">Reference proteome</keyword>
<dbReference type="VEuPathDB" id="FungiDB:PYU1_G011892"/>
<protein>
    <submittedName>
        <fullName evidence="2">Uncharacterized protein</fullName>
    </submittedName>
</protein>
<accession>K3X3W9</accession>
<reference evidence="2" key="3">
    <citation type="submission" date="2015-02" db="UniProtKB">
        <authorList>
            <consortium name="EnsemblProtists"/>
        </authorList>
    </citation>
    <scope>IDENTIFICATION</scope>
    <source>
        <strain evidence="2">DAOM BR144</strain>
    </source>
</reference>
<name>K3X3W9_GLOUD</name>
<reference evidence="3" key="1">
    <citation type="journal article" date="2010" name="Genome Biol.">
        <title>Genome sequence of the necrotrophic plant pathogen Pythium ultimum reveals original pathogenicity mechanisms and effector repertoire.</title>
        <authorList>
            <person name="Levesque C.A."/>
            <person name="Brouwer H."/>
            <person name="Cano L."/>
            <person name="Hamilton J.P."/>
            <person name="Holt C."/>
            <person name="Huitema E."/>
            <person name="Raffaele S."/>
            <person name="Robideau G.P."/>
            <person name="Thines M."/>
            <person name="Win J."/>
            <person name="Zerillo M.M."/>
            <person name="Beakes G.W."/>
            <person name="Boore J.L."/>
            <person name="Busam D."/>
            <person name="Dumas B."/>
            <person name="Ferriera S."/>
            <person name="Fuerstenberg S.I."/>
            <person name="Gachon C.M."/>
            <person name="Gaulin E."/>
            <person name="Govers F."/>
            <person name="Grenville-Briggs L."/>
            <person name="Horner N."/>
            <person name="Hostetler J."/>
            <person name="Jiang R.H."/>
            <person name="Johnson J."/>
            <person name="Krajaejun T."/>
            <person name="Lin H."/>
            <person name="Meijer H.J."/>
            <person name="Moore B."/>
            <person name="Morris P."/>
            <person name="Phuntmart V."/>
            <person name="Puiu D."/>
            <person name="Shetty J."/>
            <person name="Stajich J.E."/>
            <person name="Tripathy S."/>
            <person name="Wawra S."/>
            <person name="van West P."/>
            <person name="Whitty B.R."/>
            <person name="Coutinho P.M."/>
            <person name="Henrissat B."/>
            <person name="Martin F."/>
            <person name="Thomas P.D."/>
            <person name="Tyler B.M."/>
            <person name="De Vries R.P."/>
            <person name="Kamoun S."/>
            <person name="Yandell M."/>
            <person name="Tisserat N."/>
            <person name="Buell C.R."/>
        </authorList>
    </citation>
    <scope>NUCLEOTIDE SEQUENCE</scope>
    <source>
        <strain evidence="3">DAOM:BR144</strain>
    </source>
</reference>
<proteinExistence type="predicted"/>
<dbReference type="HOGENOM" id="CLU_1091862_0_0_1"/>
<dbReference type="EMBL" id="GL376637">
    <property type="status" value="NOT_ANNOTATED_CDS"/>
    <property type="molecule type" value="Genomic_DNA"/>
</dbReference>
<feature type="region of interest" description="Disordered" evidence="1">
    <location>
        <begin position="86"/>
        <end position="106"/>
    </location>
</feature>
<dbReference type="Proteomes" id="UP000019132">
    <property type="component" value="Unassembled WGS sequence"/>
</dbReference>
<evidence type="ECO:0000313" key="2">
    <source>
        <dbReference type="EnsemblProtists" id="PYU1_T011918"/>
    </source>
</evidence>
<organism evidence="2 3">
    <name type="scientific">Globisporangium ultimum (strain ATCC 200006 / CBS 805.95 / DAOM BR144)</name>
    <name type="common">Pythium ultimum</name>
    <dbReference type="NCBI Taxonomy" id="431595"/>
    <lineage>
        <taxon>Eukaryota</taxon>
        <taxon>Sar</taxon>
        <taxon>Stramenopiles</taxon>
        <taxon>Oomycota</taxon>
        <taxon>Peronosporomycetes</taxon>
        <taxon>Pythiales</taxon>
        <taxon>Pythiaceae</taxon>
        <taxon>Globisporangium</taxon>
    </lineage>
</organism>
<reference evidence="3" key="2">
    <citation type="submission" date="2010-04" db="EMBL/GenBank/DDBJ databases">
        <authorList>
            <person name="Buell R."/>
            <person name="Hamilton J."/>
            <person name="Hostetler J."/>
        </authorList>
    </citation>
    <scope>NUCLEOTIDE SEQUENCE [LARGE SCALE GENOMIC DNA]</scope>
    <source>
        <strain evidence="3">DAOM:BR144</strain>
    </source>
</reference>
<dbReference type="EnsemblProtists" id="PYU1_T011918">
    <property type="protein sequence ID" value="PYU1_T011918"/>
    <property type="gene ID" value="PYU1_G011892"/>
</dbReference>